<dbReference type="Pfam" id="PF13620">
    <property type="entry name" value="CarboxypepD_reg"/>
    <property type="match status" value="1"/>
</dbReference>
<accession>A0A7W9LN20</accession>
<dbReference type="InterPro" id="IPR013784">
    <property type="entry name" value="Carb-bd-like_fold"/>
</dbReference>
<dbReference type="InterPro" id="IPR003344">
    <property type="entry name" value="Big_1_dom"/>
</dbReference>
<protein>
    <recommendedName>
        <fullName evidence="2">alpha-amylase</fullName>
        <ecNumber evidence="2">3.2.1.1</ecNumber>
    </recommendedName>
    <alternativeName>
        <fullName evidence="3">1,4-alpha-D-glucan glucanohydrolase</fullName>
    </alternativeName>
</protein>
<dbReference type="PROSITE" id="PS50194">
    <property type="entry name" value="FILAMIN_REPEAT"/>
    <property type="match status" value="1"/>
</dbReference>
<sequence>MIEAAPVVEVAHEPQSAAGHPAALTVRVHHGADGPRDVTLTVLGLDGGWAPVPARIVALPPRTVATIELALTPPAGTVAAGYPFVVAAQSSDPGTGAVTSRAAVAESALTVDRPPAVTVAAEPGEVRTAWRRRIRLVLTNAAPEPATVDLELHAPDGLRAKLRRRTVEVPGRSAVAVGGRAGPRRLRLTGDTTRFEYTAVARGPHAPATARGVVVARPLIGSAAKRAVALAAVLAVWAAAAVVGLPRLVDRLEDRQAEAGASADAGSGDDGGSGGSGADGDGATGDDGGGSGGGDETDGEGPEALRVSGVVQADQPDGVTVAIAPTAAFGEAGDDAKVPPSAVPTTTNGDGDPVGPTRSTVTNEDGAWAFAGLGTGGHYLVTVSKAGFQTERRVVDAATAAEPIEVELRAGDGRLSGTVTGPDGPVGGAELTLTDGTVTVTTSTSTTGDVGSWAVDGLSTPSTYLVTATAEGLGASAALVELDAGAEESRDLALRRGVATLTGQVTGRDGTGATRGLGGVTVTADDGETTRTATTATTGDDAGGPGLFTLPDLPLPGRYTVTVAGEGYQTQTREVTLTDPDQAVRRLDTRLVPAGGEVAGTVTDDAGTPLAAGLTLSGDEGAAYKVMSAADTGGYRISGVAPGSYVLSGEVFGHVTAYARVEVTAGSAATADLALTPIPGNGLTDTSVIVGRAVDASTGGGPVSCPALLPGEECLVTVTTTATGIDGEPRELTTTFAPDASYTLPAPDQPGLLPGLYELTVTAPGYEPERIRVEVPMDATVNAPVAALLPAPSIVGTITARVGNVPDGTCVVAVPAGVDPEGLGDCVPVTPDPDAPLCRIDGGAHCAFTGLNGSYELTGLPSGYYDVSVRPGDPEYRPVAPVQIGLYPGDVRRYDAALDRLGRLRVTVQANDGEGATQPAAGAALRVLVGDEDVTEQVRVDRTDEDSGVYAVTHLQPGVEYRLVFGWPVPGSDPPRVLTGEVLSTVGLNNEIPLALTLTGASRSFTGQVLHELDDGGPVGVDGVQVQVTGIVGYDGLLPEYQSATVLTDADGLFAVVPEPGQGGGLPEAVLPIVDSRVDVTATKDGYERSRLTDVAVSDGQQLRLTLTPVGRAVQGRVQLVPAVAADLSQAELTVTGTPPGAEATRIAVTPGGCLIWSDPAQRVDTGYTNECGEGPGDTRATLARPGRYTVEARLAGYADVTVELDVALSTTGGRQQLEGFVLSRHGALEIATVDAAGEPVYGARLVLSAPGVPEQTRAAEPGTNRTVFTELPSLLPPGGQYTVRVEAAGYRFDYFTAGRLVTGGVPAPDPTPFQVPPDGVGSYQLSLVKLGEISGVLRSHTVVDGEVVAASLVGATVVARHESGLEFSAVSGPGGRFTITGTRDVAGLLPGDWEVRADPPDGYAFEGAPLPVEITADHQAVYPDGNADPFVVAVTAEPVEVFVNVYVPGTGGEPPQPLPGMTVELLRGGLVQTAEPCDGGTGCYRFTGVPPVPQTLRVSGENYAPLTLTVRPEPGAASTFNVPVTQLTNTIQGTVSGQSGGTAAAPLDEVDTWLCPVSAVVDDRCPAADGDPVRPGSVFEFAGLADGGYLVDVRPRAGQPYSPTTRTVTVAAGQIVAFDIVLYAEAEPITVTAESVNGWDLTGALVRLVDEGGEGGGPAPAPQPLVRAGGDEYTTTFAQVPAGDWSATLTGPAGHVGVHESGEPEDGTRDLAIEVTEVRVRMDARSAEPDAPGSLAVAITDADDASVFTEDLLVDAGTVTAYLPAGAYTVAAELPDGFGGWTVTPGSVSVPASASDVAARFRVDGPPATELELAVAPGEPVAGVDATLTATVTSGGEAVDGGTVTFLVDGDEVDSVDVSDGAAEVEHTFDDPGAHTVEALFESGEHRDSSDLLTVTVIEPVVTLTGPAGEVEAGSPVSLVATVDPVVSGRTLRLFDDDGPVGAAVNPGADGEHDFTVEDLEPGEYTFTVRYGTGDLAVESDPVTVTVAEEEVVDP</sequence>
<comment type="catalytic activity">
    <reaction evidence="1">
        <text>Endohydrolysis of (1-&gt;4)-alpha-D-glucosidic linkages in polysaccharides containing three or more (1-&gt;4)-alpha-linked D-glucose units.</text>
        <dbReference type="EC" id="3.2.1.1"/>
    </reaction>
</comment>
<evidence type="ECO:0000256" key="1">
    <source>
        <dbReference type="ARBA" id="ARBA00000548"/>
    </source>
</evidence>
<dbReference type="GO" id="GO:0004556">
    <property type="term" value="F:alpha-amylase activity"/>
    <property type="evidence" value="ECO:0007669"/>
    <property type="project" value="UniProtKB-EC"/>
</dbReference>
<keyword evidence="7" id="KW-1185">Reference proteome</keyword>
<dbReference type="PROSITE" id="PS51127">
    <property type="entry name" value="BIG1"/>
    <property type="match status" value="1"/>
</dbReference>
<dbReference type="Gene3D" id="2.60.40.1120">
    <property type="entry name" value="Carboxypeptidase-like, regulatory domain"/>
    <property type="match status" value="3"/>
</dbReference>
<comment type="caution">
    <text evidence="6">The sequence shown here is derived from an EMBL/GenBank/DDBJ whole genome shotgun (WGS) entry which is preliminary data.</text>
</comment>
<dbReference type="InterPro" id="IPR017868">
    <property type="entry name" value="Filamin/ABP280_repeat-like"/>
</dbReference>
<feature type="domain" description="Big-1" evidence="5">
    <location>
        <begin position="1811"/>
        <end position="1899"/>
    </location>
</feature>
<name>A0A7W9LN20_9ACTN</name>
<dbReference type="Gene3D" id="2.60.40.10">
    <property type="entry name" value="Immunoglobulins"/>
    <property type="match status" value="2"/>
</dbReference>
<feature type="compositionally biased region" description="Low complexity" evidence="4">
    <location>
        <begin position="530"/>
        <end position="540"/>
    </location>
</feature>
<dbReference type="InterPro" id="IPR013783">
    <property type="entry name" value="Ig-like_fold"/>
</dbReference>
<dbReference type="EMBL" id="JACHMM010000001">
    <property type="protein sequence ID" value="MBB5789820.1"/>
    <property type="molecule type" value="Genomic_DNA"/>
</dbReference>
<dbReference type="RefSeq" id="WP_184825436.1">
    <property type="nucleotide sequence ID" value="NZ_JACHMM010000001.1"/>
</dbReference>
<proteinExistence type="predicted"/>
<feature type="region of interest" description="Disordered" evidence="4">
    <location>
        <begin position="505"/>
        <end position="546"/>
    </location>
</feature>
<dbReference type="EC" id="3.2.1.1" evidence="2"/>
<organism evidence="6 7">
    <name type="scientific">Jiangella mangrovi</name>
    <dbReference type="NCBI Taxonomy" id="1524084"/>
    <lineage>
        <taxon>Bacteria</taxon>
        <taxon>Bacillati</taxon>
        <taxon>Actinomycetota</taxon>
        <taxon>Actinomycetes</taxon>
        <taxon>Jiangellales</taxon>
        <taxon>Jiangellaceae</taxon>
        <taxon>Jiangella</taxon>
    </lineage>
</organism>
<dbReference type="Proteomes" id="UP000542813">
    <property type="component" value="Unassembled WGS sequence"/>
</dbReference>
<dbReference type="GO" id="GO:0030246">
    <property type="term" value="F:carbohydrate binding"/>
    <property type="evidence" value="ECO:0007669"/>
    <property type="project" value="InterPro"/>
</dbReference>
<dbReference type="GO" id="GO:0005975">
    <property type="term" value="P:carbohydrate metabolic process"/>
    <property type="evidence" value="ECO:0007669"/>
    <property type="project" value="UniProtKB-ARBA"/>
</dbReference>
<feature type="compositionally biased region" description="Gly residues" evidence="4">
    <location>
        <begin position="509"/>
        <end position="519"/>
    </location>
</feature>
<reference evidence="6 7" key="1">
    <citation type="submission" date="2020-08" db="EMBL/GenBank/DDBJ databases">
        <title>Sequencing the genomes of 1000 actinobacteria strains.</title>
        <authorList>
            <person name="Klenk H.-P."/>
        </authorList>
    </citation>
    <scope>NUCLEOTIDE SEQUENCE [LARGE SCALE GENOMIC DNA]</scope>
    <source>
        <strain evidence="6 7">DSM 102122</strain>
    </source>
</reference>
<dbReference type="Pfam" id="PF16640">
    <property type="entry name" value="Big_3_5"/>
    <property type="match status" value="1"/>
</dbReference>
<evidence type="ECO:0000313" key="7">
    <source>
        <dbReference type="Proteomes" id="UP000542813"/>
    </source>
</evidence>
<feature type="compositionally biased region" description="Gly residues" evidence="4">
    <location>
        <begin position="268"/>
        <end position="294"/>
    </location>
</feature>
<evidence type="ECO:0000256" key="2">
    <source>
        <dbReference type="ARBA" id="ARBA00012595"/>
    </source>
</evidence>
<dbReference type="InterPro" id="IPR032109">
    <property type="entry name" value="Big_3_5"/>
</dbReference>
<evidence type="ECO:0000259" key="5">
    <source>
        <dbReference type="PROSITE" id="PS51127"/>
    </source>
</evidence>
<evidence type="ECO:0000256" key="4">
    <source>
        <dbReference type="SAM" id="MobiDB-lite"/>
    </source>
</evidence>
<dbReference type="SUPFAM" id="SSF49452">
    <property type="entry name" value="Starch-binding domain-like"/>
    <property type="match status" value="1"/>
</dbReference>
<evidence type="ECO:0000313" key="6">
    <source>
        <dbReference type="EMBL" id="MBB5789820.1"/>
    </source>
</evidence>
<evidence type="ECO:0000256" key="3">
    <source>
        <dbReference type="ARBA" id="ARBA00030238"/>
    </source>
</evidence>
<feature type="region of interest" description="Disordered" evidence="4">
    <location>
        <begin position="259"/>
        <end position="302"/>
    </location>
</feature>
<feature type="region of interest" description="Disordered" evidence="4">
    <location>
        <begin position="331"/>
        <end position="362"/>
    </location>
</feature>
<gene>
    <name evidence="6" type="ORF">HD601_004395</name>
</gene>